<dbReference type="GO" id="GO:0016740">
    <property type="term" value="F:transferase activity"/>
    <property type="evidence" value="ECO:0007669"/>
    <property type="project" value="UniProtKB-KW"/>
</dbReference>
<proteinExistence type="inferred from homology"/>
<dbReference type="GO" id="GO:0071555">
    <property type="term" value="P:cell wall organization"/>
    <property type="evidence" value="ECO:0007669"/>
    <property type="project" value="UniProtKB-UniRule"/>
</dbReference>
<keyword evidence="5 7" id="KW-0573">Peptidoglycan synthesis</keyword>
<keyword evidence="10" id="KW-1185">Reference proteome</keyword>
<name>A0A0U5JC06_9BACT</name>
<evidence type="ECO:0000256" key="7">
    <source>
        <dbReference type="PROSITE-ProRule" id="PRU01373"/>
    </source>
</evidence>
<dbReference type="PANTHER" id="PTHR30582">
    <property type="entry name" value="L,D-TRANSPEPTIDASE"/>
    <property type="match status" value="1"/>
</dbReference>
<dbReference type="KEGG" id="pnl:PNK_0698"/>
<evidence type="ECO:0000259" key="8">
    <source>
        <dbReference type="PROSITE" id="PS52029"/>
    </source>
</evidence>
<dbReference type="InterPro" id="IPR050979">
    <property type="entry name" value="LD-transpeptidase"/>
</dbReference>
<organism evidence="9 10">
    <name type="scientific">Candidatus Protochlamydia naegleriophila</name>
    <dbReference type="NCBI Taxonomy" id="389348"/>
    <lineage>
        <taxon>Bacteria</taxon>
        <taxon>Pseudomonadati</taxon>
        <taxon>Chlamydiota</taxon>
        <taxon>Chlamydiia</taxon>
        <taxon>Parachlamydiales</taxon>
        <taxon>Parachlamydiaceae</taxon>
        <taxon>Candidatus Protochlamydia</taxon>
    </lineage>
</organism>
<evidence type="ECO:0000256" key="6">
    <source>
        <dbReference type="ARBA" id="ARBA00023316"/>
    </source>
</evidence>
<dbReference type="CDD" id="cd16913">
    <property type="entry name" value="YkuD_like"/>
    <property type="match status" value="1"/>
</dbReference>
<keyword evidence="3" id="KW-0808">Transferase</keyword>
<feature type="active site" description="Proton donor/acceptor" evidence="7">
    <location>
        <position position="269"/>
    </location>
</feature>
<comment type="pathway">
    <text evidence="1 7">Cell wall biogenesis; peptidoglycan biosynthesis.</text>
</comment>
<feature type="active site" description="Nucleophile" evidence="7">
    <location>
        <position position="295"/>
    </location>
</feature>
<gene>
    <name evidence="9" type="ORF">PNK_0698</name>
</gene>
<evidence type="ECO:0000256" key="3">
    <source>
        <dbReference type="ARBA" id="ARBA00022679"/>
    </source>
</evidence>
<keyword evidence="4 7" id="KW-0133">Cell shape</keyword>
<evidence type="ECO:0000313" key="9">
    <source>
        <dbReference type="EMBL" id="CUI16324.1"/>
    </source>
</evidence>
<dbReference type="UniPathway" id="UPA00219"/>
<dbReference type="Gene3D" id="2.40.440.10">
    <property type="entry name" value="L,D-transpeptidase catalytic domain-like"/>
    <property type="match status" value="1"/>
</dbReference>
<dbReference type="InParanoid" id="A0A0U5JC06"/>
<dbReference type="AlphaFoldDB" id="A0A0U5JC06"/>
<evidence type="ECO:0000313" key="10">
    <source>
        <dbReference type="Proteomes" id="UP000069902"/>
    </source>
</evidence>
<reference evidence="10" key="1">
    <citation type="submission" date="2015-09" db="EMBL/GenBank/DDBJ databases">
        <authorList>
            <person name="Bertelli C."/>
        </authorList>
    </citation>
    <scope>NUCLEOTIDE SEQUENCE [LARGE SCALE GENOMIC DNA]</scope>
    <source>
        <strain evidence="10">KNic</strain>
    </source>
</reference>
<dbReference type="Pfam" id="PF03734">
    <property type="entry name" value="YkuD"/>
    <property type="match status" value="1"/>
</dbReference>
<dbReference type="GO" id="GO:0018104">
    <property type="term" value="P:peptidoglycan-protein cross-linking"/>
    <property type="evidence" value="ECO:0007669"/>
    <property type="project" value="TreeGrafter"/>
</dbReference>
<sequence length="333" mass="36919">MTLPKLLALVSLILFGAIGIAAIFKSKSVPPVVVTTSQVPLEVELDQEIQLIAPALAVAPQSVKPSFSSVTSKSAAAIDLPEANRVEEFFNKNEPKFPIVETVTYKSRVTWQKGRPAWLSDYASHYDTSRHFIARSLNGKPDYLKQELAEGDRFNVLRKDKDIQFYLLIDTSRCKMWFYYLASDEKRPVLVKTYAVGLGRLDSSCVSGLLTPLGKYSLGDRIATYKPKATGIYHGKKAEMITIFGTRWIPFEEELSPACTAPAKGFGIHGTPWEYRSGEPADNIESIGKYESDGCIRLATPDIEELFSIIITKPTTIEIVRDFADSTLVGLSP</sequence>
<comment type="similarity">
    <text evidence="2">Belongs to the YkuD family.</text>
</comment>
<evidence type="ECO:0000256" key="1">
    <source>
        <dbReference type="ARBA" id="ARBA00004752"/>
    </source>
</evidence>
<dbReference type="InterPro" id="IPR038063">
    <property type="entry name" value="Transpep_catalytic_dom"/>
</dbReference>
<dbReference type="Proteomes" id="UP000069902">
    <property type="component" value="Chromosome cPNK"/>
</dbReference>
<accession>A0A0U5JC06</accession>
<evidence type="ECO:0000256" key="5">
    <source>
        <dbReference type="ARBA" id="ARBA00022984"/>
    </source>
</evidence>
<dbReference type="STRING" id="389348.PNK_0698"/>
<dbReference type="GO" id="GO:0005576">
    <property type="term" value="C:extracellular region"/>
    <property type="evidence" value="ECO:0007669"/>
    <property type="project" value="TreeGrafter"/>
</dbReference>
<dbReference type="GO" id="GO:0071972">
    <property type="term" value="F:peptidoglycan L,D-transpeptidase activity"/>
    <property type="evidence" value="ECO:0007669"/>
    <property type="project" value="TreeGrafter"/>
</dbReference>
<dbReference type="RefSeq" id="WP_032125238.1">
    <property type="nucleotide sequence ID" value="NZ_LN879502.1"/>
</dbReference>
<keyword evidence="6 7" id="KW-0961">Cell wall biogenesis/degradation</keyword>
<dbReference type="SUPFAM" id="SSF141523">
    <property type="entry name" value="L,D-transpeptidase catalytic domain-like"/>
    <property type="match status" value="1"/>
</dbReference>
<evidence type="ECO:0000256" key="4">
    <source>
        <dbReference type="ARBA" id="ARBA00022960"/>
    </source>
</evidence>
<feature type="domain" description="L,D-TPase catalytic" evidence="8">
    <location>
        <begin position="165"/>
        <end position="320"/>
    </location>
</feature>
<dbReference type="GO" id="GO:0008360">
    <property type="term" value="P:regulation of cell shape"/>
    <property type="evidence" value="ECO:0007669"/>
    <property type="project" value="UniProtKB-UniRule"/>
</dbReference>
<dbReference type="PATRIC" id="fig|389348.3.peg.764"/>
<protein>
    <recommendedName>
        <fullName evidence="8">L,D-TPase catalytic domain-containing protein</fullName>
    </recommendedName>
</protein>
<dbReference type="PROSITE" id="PS52029">
    <property type="entry name" value="LD_TPASE"/>
    <property type="match status" value="1"/>
</dbReference>
<evidence type="ECO:0000256" key="2">
    <source>
        <dbReference type="ARBA" id="ARBA00005992"/>
    </source>
</evidence>
<dbReference type="InterPro" id="IPR005490">
    <property type="entry name" value="LD_TPept_cat_dom"/>
</dbReference>
<dbReference type="EMBL" id="LN879502">
    <property type="protein sequence ID" value="CUI16324.1"/>
    <property type="molecule type" value="Genomic_DNA"/>
</dbReference>